<dbReference type="PANTHER" id="PTHR45641:SF1">
    <property type="entry name" value="AAA+ ATPASE DOMAIN-CONTAINING PROTEIN"/>
    <property type="match status" value="1"/>
</dbReference>
<protein>
    <submittedName>
        <fullName evidence="4">Uncharacterized protein</fullName>
    </submittedName>
</protein>
<evidence type="ECO:0000256" key="2">
    <source>
        <dbReference type="ARBA" id="ARBA00022803"/>
    </source>
</evidence>
<dbReference type="Gene3D" id="1.25.40.10">
    <property type="entry name" value="Tetratricopeptide repeat domain"/>
    <property type="match status" value="1"/>
</dbReference>
<evidence type="ECO:0000313" key="4">
    <source>
        <dbReference type="EMBL" id="KYJ85718.1"/>
    </source>
</evidence>
<dbReference type="EMBL" id="LNKT01000067">
    <property type="protein sequence ID" value="KYJ85718.1"/>
    <property type="molecule type" value="Genomic_DNA"/>
</dbReference>
<dbReference type="PANTHER" id="PTHR45641">
    <property type="entry name" value="TETRATRICOPEPTIDE REPEAT PROTEIN (AFU_ORTHOLOGUE AFUA_6G03870)"/>
    <property type="match status" value="1"/>
</dbReference>
<dbReference type="SUPFAM" id="SSF48452">
    <property type="entry name" value="TPR-like"/>
    <property type="match status" value="1"/>
</dbReference>
<dbReference type="Pfam" id="PF13424">
    <property type="entry name" value="TPR_12"/>
    <property type="match status" value="1"/>
</dbReference>
<dbReference type="Proteomes" id="UP000075359">
    <property type="component" value="Unassembled WGS sequence"/>
</dbReference>
<accession>A0A151CDW6</accession>
<sequence>MRKIILPAAILWMMGTSSIFAEPETAEQIAAEKAYHEKIYKAKTALDNATKALSQDYEQYGVFHPKVADDYKTISEAYFTMGKLDESIEYALRALKVEMKLQKEDDPALAKLYFDTGNKYYMHKQHPTAVLYMEKAAEIYNNGSGKGSLALADTYEAIASVYINLEDNEKSLAYAKKCLDIRKKKLKKDDEALQRAQMNIEYLKGELKKK</sequence>
<dbReference type="InterPro" id="IPR019734">
    <property type="entry name" value="TPR_rpt"/>
</dbReference>
<dbReference type="RefSeq" id="WP_067332120.1">
    <property type="nucleotide sequence ID" value="NZ_LNKT01000067.1"/>
</dbReference>
<name>A0A151CDW6_9BACT</name>
<dbReference type="Pfam" id="PF13181">
    <property type="entry name" value="TPR_8"/>
    <property type="match status" value="1"/>
</dbReference>
<comment type="caution">
    <text evidence="4">The sequence shown here is derived from an EMBL/GenBank/DDBJ whole genome shotgun (WGS) entry which is preliminary data.</text>
</comment>
<evidence type="ECO:0000313" key="5">
    <source>
        <dbReference type="Proteomes" id="UP000075359"/>
    </source>
</evidence>
<proteinExistence type="predicted"/>
<evidence type="ECO:0000256" key="3">
    <source>
        <dbReference type="SAM" id="SignalP"/>
    </source>
</evidence>
<dbReference type="AlphaFoldDB" id="A0A151CDW6"/>
<dbReference type="InterPro" id="IPR011990">
    <property type="entry name" value="TPR-like_helical_dom_sf"/>
</dbReference>
<dbReference type="STRING" id="1630136.AS592_02985"/>
<keyword evidence="1" id="KW-0677">Repeat</keyword>
<evidence type="ECO:0000256" key="1">
    <source>
        <dbReference type="ARBA" id="ARBA00022737"/>
    </source>
</evidence>
<reference evidence="4 5" key="1">
    <citation type="submission" date="2015-11" db="EMBL/GenBank/DDBJ databases">
        <title>Draft genome of Sulfurovum riftiae 1812E, a member of the Epsilonproteobacteria isolated from the tube of the deep-sea hydrothermal vent tubewom Riftia pachyptila.</title>
        <authorList>
            <person name="Vetriani C."/>
            <person name="Giovannelli D."/>
        </authorList>
    </citation>
    <scope>NUCLEOTIDE SEQUENCE [LARGE SCALE GENOMIC DNA]</scope>
    <source>
        <strain evidence="4 5">1812E</strain>
    </source>
</reference>
<feature type="signal peptide" evidence="3">
    <location>
        <begin position="1"/>
        <end position="21"/>
    </location>
</feature>
<gene>
    <name evidence="4" type="ORF">AS592_02985</name>
</gene>
<keyword evidence="5" id="KW-1185">Reference proteome</keyword>
<dbReference type="SMART" id="SM00028">
    <property type="entry name" value="TPR"/>
    <property type="match status" value="3"/>
</dbReference>
<keyword evidence="3" id="KW-0732">Signal</keyword>
<organism evidence="4 5">
    <name type="scientific">Sulfurovum riftiae</name>
    <dbReference type="NCBI Taxonomy" id="1630136"/>
    <lineage>
        <taxon>Bacteria</taxon>
        <taxon>Pseudomonadati</taxon>
        <taxon>Campylobacterota</taxon>
        <taxon>Epsilonproteobacteria</taxon>
        <taxon>Campylobacterales</taxon>
        <taxon>Sulfurovaceae</taxon>
        <taxon>Sulfurovum</taxon>
    </lineage>
</organism>
<keyword evidence="2" id="KW-0802">TPR repeat</keyword>
<feature type="chain" id="PRO_5007578375" evidence="3">
    <location>
        <begin position="22"/>
        <end position="210"/>
    </location>
</feature>